<reference evidence="3 4" key="1">
    <citation type="submission" date="2016-04" db="EMBL/GenBank/DDBJ databases">
        <title>Draft Genome Sequences of Staphylococcus capitis Strain H36, S. capitis Strain H65, S. cohnii Strain H62, S. hominis Strain H69, Mycobacterium iranicum Strain H39, Plantibacter sp. Strain H53, Pseudomonas oryzihabitans Strain H72, and Microbacterium sp. Strain H83, isolated from residential settings.</title>
        <authorList>
            <person name="Lymperopoulou D."/>
            <person name="Adams R.I."/>
            <person name="Lindow S."/>
            <person name="Coil D.A."/>
            <person name="Jospin G."/>
            <person name="Eisen J.A."/>
        </authorList>
    </citation>
    <scope>NUCLEOTIDE SEQUENCE [LARGE SCALE GENOMIC DNA]</scope>
    <source>
        <strain evidence="3 4">H39</strain>
    </source>
</reference>
<feature type="transmembrane region" description="Helical" evidence="1">
    <location>
        <begin position="106"/>
        <end position="130"/>
    </location>
</feature>
<name>A0A178LHI3_MYCIR</name>
<evidence type="ECO:0000259" key="2">
    <source>
        <dbReference type="Pfam" id="PF05305"/>
    </source>
</evidence>
<comment type="caution">
    <text evidence="3">The sequence shown here is derived from an EMBL/GenBank/DDBJ whole genome shotgun (WGS) entry which is preliminary data.</text>
</comment>
<proteinExistence type="predicted"/>
<dbReference type="Pfam" id="PF05305">
    <property type="entry name" value="DUF732"/>
    <property type="match status" value="1"/>
</dbReference>
<organism evidence="3 4">
    <name type="scientific">Mycolicibacterium iranicum</name>
    <name type="common">Mycobacterium iranicum</name>
    <dbReference type="NCBI Taxonomy" id="912594"/>
    <lineage>
        <taxon>Bacteria</taxon>
        <taxon>Bacillati</taxon>
        <taxon>Actinomycetota</taxon>
        <taxon>Actinomycetes</taxon>
        <taxon>Mycobacteriales</taxon>
        <taxon>Mycobacteriaceae</taxon>
        <taxon>Mycolicibacterium</taxon>
    </lineage>
</organism>
<evidence type="ECO:0000313" key="4">
    <source>
        <dbReference type="Proteomes" id="UP000078396"/>
    </source>
</evidence>
<dbReference type="AlphaFoldDB" id="A0A178LHI3"/>
<accession>A0A178LHI3</accession>
<dbReference type="STRING" id="912594.AWC12_08700"/>
<keyword evidence="1" id="KW-0812">Transmembrane</keyword>
<sequence length="313" mass="32835">MSFCVFCGGGLTDAMRCTGCGAVNVDGTWHESAYGVPAGSAVATGGGWMPDPTGRHEGRYFVGGQPTDLIRDGGVEALDPLGKQQLEQAGAVPVWAAEPARGRRRVWVAMAAAVAVLALVGGGIGAYVYLNRDRTTVDDRYLTALKQAGFSAEFNSDANAVAHGKQVCRQLQDGGAQQGMPADEVAVQYFCPQFVEGFHVLETATISGSFTLNDEDPNPYSPAIEVDGTSCVGASGYSDVNPGTPVTVKNGKGEILTTTDLDEGKGGRYMCTFGFTFDVTEGQDRYVVEVGDRGELSYSFDELRAGGVALVLG</sequence>
<dbReference type="EMBL" id="LWCS01000065">
    <property type="protein sequence ID" value="OAN30172.1"/>
    <property type="molecule type" value="Genomic_DNA"/>
</dbReference>
<evidence type="ECO:0000256" key="1">
    <source>
        <dbReference type="SAM" id="Phobius"/>
    </source>
</evidence>
<protein>
    <recommendedName>
        <fullName evidence="2">DUF732 domain-containing protein</fullName>
    </recommendedName>
</protein>
<gene>
    <name evidence="3" type="ORF">A4X20_09940</name>
</gene>
<dbReference type="RefSeq" id="WP_064284848.1">
    <property type="nucleotide sequence ID" value="NZ_LWCS01000065.1"/>
</dbReference>
<feature type="domain" description="DUF732" evidence="2">
    <location>
        <begin position="138"/>
        <end position="176"/>
    </location>
</feature>
<keyword evidence="1" id="KW-1133">Transmembrane helix</keyword>
<dbReference type="OrthoDB" id="4702482at2"/>
<dbReference type="Proteomes" id="UP000078396">
    <property type="component" value="Unassembled WGS sequence"/>
</dbReference>
<evidence type="ECO:0000313" key="3">
    <source>
        <dbReference type="EMBL" id="OAN30172.1"/>
    </source>
</evidence>
<dbReference type="InterPro" id="IPR007969">
    <property type="entry name" value="DUF732"/>
</dbReference>
<keyword evidence="1" id="KW-0472">Membrane</keyword>